<evidence type="ECO:0000256" key="1">
    <source>
        <dbReference type="ARBA" id="ARBA00004123"/>
    </source>
</evidence>
<dbReference type="Pfam" id="PF00400">
    <property type="entry name" value="WD40"/>
    <property type="match status" value="5"/>
</dbReference>
<feature type="domain" description="Histone-binding protein RBBP4-like N-terminal" evidence="7">
    <location>
        <begin position="44"/>
        <end position="113"/>
    </location>
</feature>
<dbReference type="HOGENOM" id="CLU_020445_3_2_1"/>
<dbReference type="KEGG" id="ure:UREG_03911"/>
<dbReference type="GO" id="GO:0005634">
    <property type="term" value="C:nucleus"/>
    <property type="evidence" value="ECO:0007669"/>
    <property type="project" value="UniProtKB-SubCell"/>
</dbReference>
<dbReference type="STRING" id="336963.C4JM53"/>
<dbReference type="PROSITE" id="PS50294">
    <property type="entry name" value="WD_REPEATS_REGION"/>
    <property type="match status" value="3"/>
</dbReference>
<dbReference type="Gene3D" id="2.130.10.10">
    <property type="entry name" value="YVTN repeat-like/Quinoprotein amine dehydrogenase"/>
    <property type="match status" value="1"/>
</dbReference>
<dbReference type="InterPro" id="IPR019775">
    <property type="entry name" value="WD40_repeat_CS"/>
</dbReference>
<dbReference type="PROSITE" id="PS50082">
    <property type="entry name" value="WD_REPEATS_2"/>
    <property type="match status" value="4"/>
</dbReference>
<proteinExistence type="predicted"/>
<dbReference type="InterPro" id="IPR001680">
    <property type="entry name" value="WD40_rpt"/>
</dbReference>
<accession>C4JM53</accession>
<dbReference type="InParanoid" id="C4JM53"/>
<keyword evidence="4" id="KW-0156">Chromatin regulator</keyword>
<dbReference type="InterPro" id="IPR020472">
    <property type="entry name" value="WD40_PAC1"/>
</dbReference>
<dbReference type="InterPro" id="IPR015943">
    <property type="entry name" value="WD40/YVTN_repeat-like_dom_sf"/>
</dbReference>
<protein>
    <submittedName>
        <fullName evidence="8">Chromatin assembly factor 1 subunit C</fullName>
    </submittedName>
</protein>
<evidence type="ECO:0000313" key="9">
    <source>
        <dbReference type="Proteomes" id="UP000002058"/>
    </source>
</evidence>
<gene>
    <name evidence="8" type="ORF">UREG_03911</name>
</gene>
<keyword evidence="3" id="KW-0677">Repeat</keyword>
<dbReference type="eggNOG" id="KOG0264">
    <property type="taxonomic scope" value="Eukaryota"/>
</dbReference>
<dbReference type="OMA" id="PHEEGCL"/>
<keyword evidence="9" id="KW-1185">Reference proteome</keyword>
<dbReference type="SMART" id="SM00320">
    <property type="entry name" value="WD40"/>
    <property type="match status" value="6"/>
</dbReference>
<dbReference type="PROSITE" id="PS00678">
    <property type="entry name" value="WD_REPEATS_1"/>
    <property type="match status" value="2"/>
</dbReference>
<feature type="repeat" description="WD" evidence="6">
    <location>
        <begin position="360"/>
        <end position="402"/>
    </location>
</feature>
<reference evidence="9" key="1">
    <citation type="journal article" date="2009" name="Genome Res.">
        <title>Comparative genomic analyses of the human fungal pathogens Coccidioides and their relatives.</title>
        <authorList>
            <person name="Sharpton T.J."/>
            <person name="Stajich J.E."/>
            <person name="Rounsley S.D."/>
            <person name="Gardner M.J."/>
            <person name="Wortman J.R."/>
            <person name="Jordar V.S."/>
            <person name="Maiti R."/>
            <person name="Kodira C.D."/>
            <person name="Neafsey D.E."/>
            <person name="Zeng Q."/>
            <person name="Hung C.-Y."/>
            <person name="McMahan C."/>
            <person name="Muszewska A."/>
            <person name="Grynberg M."/>
            <person name="Mandel M.A."/>
            <person name="Kellner E.M."/>
            <person name="Barker B.M."/>
            <person name="Galgiani J.N."/>
            <person name="Orbach M.J."/>
            <person name="Kirkland T.N."/>
            <person name="Cole G.T."/>
            <person name="Henn M.R."/>
            <person name="Birren B.W."/>
            <person name="Taylor J.W."/>
        </authorList>
    </citation>
    <scope>NUCLEOTIDE SEQUENCE [LARGE SCALE GENOMIC DNA]</scope>
    <source>
        <strain evidence="9">UAMH 1704</strain>
    </source>
</reference>
<dbReference type="OrthoDB" id="427795at2759"/>
<dbReference type="RefSeq" id="XP_002544394.1">
    <property type="nucleotide sequence ID" value="XM_002544348.1"/>
</dbReference>
<dbReference type="Proteomes" id="UP000002058">
    <property type="component" value="Unassembled WGS sequence"/>
</dbReference>
<dbReference type="Pfam" id="PF12265">
    <property type="entry name" value="CAF1C_H4-bd"/>
    <property type="match status" value="1"/>
</dbReference>
<dbReference type="InterPro" id="IPR022052">
    <property type="entry name" value="Histone-bd_RBBP4-like_N"/>
</dbReference>
<dbReference type="InterPro" id="IPR050459">
    <property type="entry name" value="WD_repeat_RBAP46/RBAP48/MSI1"/>
</dbReference>
<evidence type="ECO:0000256" key="2">
    <source>
        <dbReference type="ARBA" id="ARBA00022574"/>
    </source>
</evidence>
<sequence>MEDYDPSVTEEQEEEISEEKIINEGNQRRLLMDKTGLEAKFESEYKTWKKNAPFLYDMILSTALEWPTLTTQWLPDKQEIPDKPYSTHRLLIGTHTSNDAQNYLQIAHVQLPNPRTPDAEDYDDEKGEIGGYGGAGSQKAPMEVKFHIVQKIDHKGEVNKARYQPQNPNIIGTMCTDGRVMIWDRSKHPSLPTGTVNPELELLGHTKEGFGLSWSPHSAGHLATGSEDETVRLWFVRSMLLSSKRVLTPSRDLTQYTKGNRALKPVRTYTHHSSIVNDVQYHPLHSSLIGTVSDDITLQILDIREPDTSRSAASATGQHKDAINSIAFNPAAETVLATGSADKSIGLWDLRNLKSKLHALECHQDSVTTLAWHPFEEAVLASASYDRRIMFWDLSRAGEEQTQEDSQDGPPELLFVHGGHTNRISDFSWNLNDPWVLCSAAEDNLLQVWKVADAIVGKDMEDVPTEELET</sequence>
<feature type="repeat" description="WD" evidence="6">
    <location>
        <begin position="202"/>
        <end position="234"/>
    </location>
</feature>
<evidence type="ECO:0000313" key="8">
    <source>
        <dbReference type="EMBL" id="EEP79065.1"/>
    </source>
</evidence>
<name>C4JM53_UNCRE</name>
<dbReference type="FunCoup" id="C4JM53">
    <property type="interactions" value="943"/>
</dbReference>
<evidence type="ECO:0000256" key="6">
    <source>
        <dbReference type="PROSITE-ProRule" id="PRU00221"/>
    </source>
</evidence>
<dbReference type="SUPFAM" id="SSF50978">
    <property type="entry name" value="WD40 repeat-like"/>
    <property type="match status" value="1"/>
</dbReference>
<evidence type="ECO:0000256" key="4">
    <source>
        <dbReference type="ARBA" id="ARBA00022853"/>
    </source>
</evidence>
<dbReference type="EMBL" id="CH476616">
    <property type="protein sequence ID" value="EEP79065.1"/>
    <property type="molecule type" value="Genomic_DNA"/>
</dbReference>
<evidence type="ECO:0000259" key="7">
    <source>
        <dbReference type="Pfam" id="PF12265"/>
    </source>
</evidence>
<feature type="repeat" description="WD" evidence="6">
    <location>
        <begin position="316"/>
        <end position="352"/>
    </location>
</feature>
<dbReference type="PANTHER" id="PTHR22850">
    <property type="entry name" value="WD40 REPEAT FAMILY"/>
    <property type="match status" value="1"/>
</dbReference>
<dbReference type="GeneID" id="8444692"/>
<dbReference type="InterPro" id="IPR036322">
    <property type="entry name" value="WD40_repeat_dom_sf"/>
</dbReference>
<keyword evidence="5" id="KW-0539">Nucleus</keyword>
<dbReference type="PRINTS" id="PR00320">
    <property type="entry name" value="GPROTEINBRPT"/>
</dbReference>
<dbReference type="AlphaFoldDB" id="C4JM53"/>
<feature type="repeat" description="WD" evidence="6">
    <location>
        <begin position="417"/>
        <end position="451"/>
    </location>
</feature>
<evidence type="ECO:0000256" key="5">
    <source>
        <dbReference type="ARBA" id="ARBA00023242"/>
    </source>
</evidence>
<evidence type="ECO:0000256" key="3">
    <source>
        <dbReference type="ARBA" id="ARBA00022737"/>
    </source>
</evidence>
<dbReference type="VEuPathDB" id="FungiDB:UREG_03911"/>
<organism evidence="8 9">
    <name type="scientific">Uncinocarpus reesii (strain UAMH 1704)</name>
    <dbReference type="NCBI Taxonomy" id="336963"/>
    <lineage>
        <taxon>Eukaryota</taxon>
        <taxon>Fungi</taxon>
        <taxon>Dikarya</taxon>
        <taxon>Ascomycota</taxon>
        <taxon>Pezizomycotina</taxon>
        <taxon>Eurotiomycetes</taxon>
        <taxon>Eurotiomycetidae</taxon>
        <taxon>Onygenales</taxon>
        <taxon>Onygenaceae</taxon>
        <taxon>Uncinocarpus</taxon>
    </lineage>
</organism>
<dbReference type="GO" id="GO:0006325">
    <property type="term" value="P:chromatin organization"/>
    <property type="evidence" value="ECO:0007669"/>
    <property type="project" value="UniProtKB-KW"/>
</dbReference>
<comment type="subcellular location">
    <subcellularLocation>
        <location evidence="1">Nucleus</location>
    </subcellularLocation>
</comment>
<keyword evidence="2 6" id="KW-0853">WD repeat</keyword>